<protein>
    <submittedName>
        <fullName evidence="1">Uncharacterized protein</fullName>
    </submittedName>
</protein>
<evidence type="ECO:0000313" key="1">
    <source>
        <dbReference type="EMBL" id="EGE81844.2"/>
    </source>
</evidence>
<reference evidence="1" key="1">
    <citation type="submission" date="2010-03" db="EMBL/GenBank/DDBJ databases">
        <title>Annotation of Blastomyces dermatitidis strain ATCC 18188.</title>
        <authorList>
            <consortium name="The Broad Institute Genome Sequencing Platform"/>
            <consortium name="Broad Institute Genome Sequencing Center for Infectious Disease."/>
            <person name="Cuomo C."/>
            <person name="Klein B."/>
            <person name="Sullivan T."/>
            <person name="Heitman J."/>
            <person name="Young S."/>
            <person name="Zeng Q."/>
            <person name="Gargeya S."/>
            <person name="Alvarado L."/>
            <person name="Berlin A.M."/>
            <person name="Chapman S.B."/>
            <person name="Chen Z."/>
            <person name="Freedman E."/>
            <person name="Gellesch M."/>
            <person name="Goldberg J."/>
            <person name="Griggs A."/>
            <person name="Gujja S."/>
            <person name="Heilman E."/>
            <person name="Heiman D."/>
            <person name="Howarth C."/>
            <person name="Mehta T."/>
            <person name="Neiman D."/>
            <person name="Pearson M."/>
            <person name="Roberts A."/>
            <person name="Saif S."/>
            <person name="Shea T."/>
            <person name="Shenoy N."/>
            <person name="Sisk P."/>
            <person name="Stolte C."/>
            <person name="Sykes S."/>
            <person name="White J."/>
            <person name="Yandava C."/>
            <person name="Haas B."/>
            <person name="Nusbaum C."/>
            <person name="Birren B."/>
        </authorList>
    </citation>
    <scope>NUCLEOTIDE SEQUENCE [LARGE SCALE GENOMIC DNA]</scope>
    <source>
        <strain evidence="1">ATCC 18188</strain>
    </source>
</reference>
<dbReference type="EMBL" id="GG749429">
    <property type="protein sequence ID" value="EGE81844.2"/>
    <property type="molecule type" value="Genomic_DNA"/>
</dbReference>
<dbReference type="HOGENOM" id="CLU_1712773_0_0_1"/>
<dbReference type="AlphaFoldDB" id="F2TF31"/>
<name>F2TF31_AJEDA</name>
<accession>F2TF31</accession>
<proteinExistence type="predicted"/>
<organism evidence="1">
    <name type="scientific">Ajellomyces dermatitidis (strain ATCC 18188 / CBS 674.68)</name>
    <name type="common">Blastomyces dermatitidis</name>
    <dbReference type="NCBI Taxonomy" id="653446"/>
    <lineage>
        <taxon>Eukaryota</taxon>
        <taxon>Fungi</taxon>
        <taxon>Dikarya</taxon>
        <taxon>Ascomycota</taxon>
        <taxon>Pezizomycotina</taxon>
        <taxon>Eurotiomycetes</taxon>
        <taxon>Eurotiomycetidae</taxon>
        <taxon>Onygenales</taxon>
        <taxon>Ajellomycetaceae</taxon>
        <taxon>Blastomyces</taxon>
    </lineage>
</organism>
<dbReference type="Proteomes" id="UP000007802">
    <property type="component" value="Unassembled WGS sequence"/>
</dbReference>
<gene>
    <name evidence="1" type="ORF">BDDG_04787</name>
</gene>
<sequence>MYVPDDTMGTRLAADEEILTDDFQNKKIESGNQQPKAIWQKSKLSGQRFDGQDTIFRSLVIYIFIQKSMQGLQIAGR</sequence>